<reference evidence="2 3" key="1">
    <citation type="journal article" date="2024" name="IMA Fungus">
        <title>Apiospora arundinis, a panoply of carbohydrate-active enzymes and secondary metabolites.</title>
        <authorList>
            <person name="Sorensen T."/>
            <person name="Petersen C."/>
            <person name="Muurmann A.T."/>
            <person name="Christiansen J.V."/>
            <person name="Brundto M.L."/>
            <person name="Overgaard C.K."/>
            <person name="Boysen A.T."/>
            <person name="Wollenberg R.D."/>
            <person name="Larsen T.O."/>
            <person name="Sorensen J.L."/>
            <person name="Nielsen K.L."/>
            <person name="Sondergaard T.E."/>
        </authorList>
    </citation>
    <scope>NUCLEOTIDE SEQUENCE [LARGE SCALE GENOMIC DNA]</scope>
    <source>
        <strain evidence="2 3">AAU 773</strain>
    </source>
</reference>
<organism evidence="2 3">
    <name type="scientific">Apiospora arundinis</name>
    <dbReference type="NCBI Taxonomy" id="335852"/>
    <lineage>
        <taxon>Eukaryota</taxon>
        <taxon>Fungi</taxon>
        <taxon>Dikarya</taxon>
        <taxon>Ascomycota</taxon>
        <taxon>Pezizomycotina</taxon>
        <taxon>Sordariomycetes</taxon>
        <taxon>Xylariomycetidae</taxon>
        <taxon>Amphisphaeriales</taxon>
        <taxon>Apiosporaceae</taxon>
        <taxon>Apiospora</taxon>
    </lineage>
</organism>
<evidence type="ECO:0000313" key="3">
    <source>
        <dbReference type="Proteomes" id="UP001390339"/>
    </source>
</evidence>
<sequence length="427" mass="48187">MNMDSIYENAALTIIAAAGIDPAGGLPGVSSNRLRKEPFQHENFTLSWIPPPPHLEICESRWATRGWTYQEATLSRRRLVFTDHQVYFECRSMACCESLRILPRANSEKEKQKSRSDTFRLPHLFSISLLDETGFAPPLHPAPSERFSANTILDAQPSHPKAVTFNAYTQCAETYSKRTLTFDSDSLNAFGGMIKRFETLDRATLRHLWGIPFFDQRDDTSPGDIVDYAGFFLAGLCWRHYETTMATRSTKGRTATTATPPAPRRRKGFPSWCWTGWEGGVTWPRIGSTNEVRAPDTDTTLASIQLSFEDGSTRSIPDVRAQMLESPQTDQYPKAILLQTSAVSRGDLPDCRTWFPSAPGCGDWRVVQQLRCGYLKALRLGAIGEHGYLLVFKRKGRSYYRVGLMRVGSAVVTERVRNQEVRVFKLK</sequence>
<evidence type="ECO:0000259" key="1">
    <source>
        <dbReference type="Pfam" id="PF06985"/>
    </source>
</evidence>
<gene>
    <name evidence="2" type="ORF">PGQ11_001829</name>
</gene>
<dbReference type="Proteomes" id="UP001390339">
    <property type="component" value="Unassembled WGS sequence"/>
</dbReference>
<dbReference type="Pfam" id="PF06985">
    <property type="entry name" value="HET"/>
    <property type="match status" value="1"/>
</dbReference>
<dbReference type="PANTHER" id="PTHR33112:SF1">
    <property type="entry name" value="HETEROKARYON INCOMPATIBILITY DOMAIN-CONTAINING PROTEIN"/>
    <property type="match status" value="1"/>
</dbReference>
<dbReference type="EMBL" id="JAPCWZ010000002">
    <property type="protein sequence ID" value="KAK8876883.1"/>
    <property type="molecule type" value="Genomic_DNA"/>
</dbReference>
<evidence type="ECO:0000313" key="2">
    <source>
        <dbReference type="EMBL" id="KAK8876883.1"/>
    </source>
</evidence>
<dbReference type="InterPro" id="IPR010730">
    <property type="entry name" value="HET"/>
</dbReference>
<accession>A0ABR2JGA2</accession>
<proteinExistence type="predicted"/>
<protein>
    <submittedName>
        <fullName evidence="2">Heterokaryon incompatibility protein-domain-containing protein</fullName>
    </submittedName>
</protein>
<keyword evidence="3" id="KW-1185">Reference proteome</keyword>
<feature type="domain" description="Heterokaryon incompatibility" evidence="1">
    <location>
        <begin position="2"/>
        <end position="71"/>
    </location>
</feature>
<comment type="caution">
    <text evidence="2">The sequence shown here is derived from an EMBL/GenBank/DDBJ whole genome shotgun (WGS) entry which is preliminary data.</text>
</comment>
<name>A0ABR2JGA2_9PEZI</name>
<dbReference type="PANTHER" id="PTHR33112">
    <property type="entry name" value="DOMAIN PROTEIN, PUTATIVE-RELATED"/>
    <property type="match status" value="1"/>
</dbReference>